<dbReference type="InterPro" id="IPR000683">
    <property type="entry name" value="Gfo/Idh/MocA-like_OxRdtase_N"/>
</dbReference>
<dbReference type="InterPro" id="IPR036291">
    <property type="entry name" value="NAD(P)-bd_dom_sf"/>
</dbReference>
<dbReference type="RefSeq" id="WP_073040685.1">
    <property type="nucleotide sequence ID" value="NZ_FQUO01000003.1"/>
</dbReference>
<keyword evidence="2" id="KW-0560">Oxidoreductase</keyword>
<dbReference type="SUPFAM" id="SSF51735">
    <property type="entry name" value="NAD(P)-binding Rossmann-fold domains"/>
    <property type="match status" value="1"/>
</dbReference>
<dbReference type="OrthoDB" id="9815825at2"/>
<feature type="domain" description="Gfo/Idh/MocA-like oxidoreductase C-terminal" evidence="4">
    <location>
        <begin position="133"/>
        <end position="348"/>
    </location>
</feature>
<keyword evidence="6" id="KW-1185">Reference proteome</keyword>
<dbReference type="InterPro" id="IPR051317">
    <property type="entry name" value="Gfo/Idh/MocA_oxidoreduct"/>
</dbReference>
<evidence type="ECO:0000259" key="3">
    <source>
        <dbReference type="Pfam" id="PF01408"/>
    </source>
</evidence>
<evidence type="ECO:0000256" key="1">
    <source>
        <dbReference type="ARBA" id="ARBA00010928"/>
    </source>
</evidence>
<evidence type="ECO:0000256" key="2">
    <source>
        <dbReference type="ARBA" id="ARBA00023002"/>
    </source>
</evidence>
<dbReference type="Gene3D" id="3.30.360.10">
    <property type="entry name" value="Dihydrodipicolinate Reductase, domain 2"/>
    <property type="match status" value="1"/>
</dbReference>
<organism evidence="5 6">
    <name type="scientific">Cnuella takakiae</name>
    <dbReference type="NCBI Taxonomy" id="1302690"/>
    <lineage>
        <taxon>Bacteria</taxon>
        <taxon>Pseudomonadati</taxon>
        <taxon>Bacteroidota</taxon>
        <taxon>Chitinophagia</taxon>
        <taxon>Chitinophagales</taxon>
        <taxon>Chitinophagaceae</taxon>
        <taxon>Cnuella</taxon>
    </lineage>
</organism>
<comment type="similarity">
    <text evidence="1">Belongs to the Gfo/Idh/MocA family.</text>
</comment>
<dbReference type="AlphaFoldDB" id="A0A1M4WXR1"/>
<protein>
    <submittedName>
        <fullName evidence="5">Predicted dehydrogenase</fullName>
    </submittedName>
</protein>
<dbReference type="PANTHER" id="PTHR43708:SF5">
    <property type="entry name" value="CONSERVED EXPRESSED OXIDOREDUCTASE (EUROFUNG)-RELATED"/>
    <property type="match status" value="1"/>
</dbReference>
<accession>A0A1M4WXR1</accession>
<dbReference type="STRING" id="1302690.BUE76_06510"/>
<dbReference type="GO" id="GO:0016491">
    <property type="term" value="F:oxidoreductase activity"/>
    <property type="evidence" value="ECO:0007669"/>
    <property type="project" value="UniProtKB-KW"/>
</dbReference>
<evidence type="ECO:0000259" key="4">
    <source>
        <dbReference type="Pfam" id="PF02894"/>
    </source>
</evidence>
<sequence>MQAISTAICSFGMSGRVFHAPFISLHPGFQLHSVWERSKKEAAQFYPRVKSADTLEDLLADDAVELVIVNTPNYTHFEYAKKALEAGKHVVVEKPFTTTTAEADELNALAKEKGLVLAVYHNRRWDSDLLTVKQVLQQGLLGEVVEASISFDRFKEELSPKVHKEQPHPGTGVLYDLGSHLIDSALLLFGMPEKVFADIRIVRPISQVDDYYEVLLYYPNNLRVRLHSSYLVREAGAGFILHGAKGSFLKSRADIQEADLLAGKKPEGAGWGREPEGAQALLHTEKDGMVIREEIPILQGNYMGFFDGLQAAIRNGAPAPVPGTEAARVIRIIEAAHQSSREGRVVAL</sequence>
<dbReference type="InterPro" id="IPR004104">
    <property type="entry name" value="Gfo/Idh/MocA-like_OxRdtase_C"/>
</dbReference>
<dbReference type="PANTHER" id="PTHR43708">
    <property type="entry name" value="CONSERVED EXPRESSED OXIDOREDUCTASE (EUROFUNG)"/>
    <property type="match status" value="1"/>
</dbReference>
<name>A0A1M4WXR1_9BACT</name>
<dbReference type="Pfam" id="PF01408">
    <property type="entry name" value="GFO_IDH_MocA"/>
    <property type="match status" value="1"/>
</dbReference>
<feature type="domain" description="Gfo/Idh/MocA-like oxidoreductase N-terminal" evidence="3">
    <location>
        <begin position="6"/>
        <end position="121"/>
    </location>
</feature>
<proteinExistence type="inferred from homology"/>
<gene>
    <name evidence="5" type="ORF">SAMN05444008_103178</name>
</gene>
<dbReference type="GO" id="GO:0000166">
    <property type="term" value="F:nucleotide binding"/>
    <property type="evidence" value="ECO:0007669"/>
    <property type="project" value="InterPro"/>
</dbReference>
<dbReference type="Proteomes" id="UP000184368">
    <property type="component" value="Unassembled WGS sequence"/>
</dbReference>
<dbReference type="EMBL" id="FQUO01000003">
    <property type="protein sequence ID" value="SHE85947.1"/>
    <property type="molecule type" value="Genomic_DNA"/>
</dbReference>
<reference evidence="5 6" key="1">
    <citation type="submission" date="2016-11" db="EMBL/GenBank/DDBJ databases">
        <authorList>
            <person name="Jaros S."/>
            <person name="Januszkiewicz K."/>
            <person name="Wedrychowicz H."/>
        </authorList>
    </citation>
    <scope>NUCLEOTIDE SEQUENCE [LARGE SCALE GENOMIC DNA]</scope>
    <source>
        <strain evidence="5 6">DSM 26897</strain>
    </source>
</reference>
<dbReference type="Pfam" id="PF02894">
    <property type="entry name" value="GFO_IDH_MocA_C"/>
    <property type="match status" value="1"/>
</dbReference>
<dbReference type="Gene3D" id="3.40.50.720">
    <property type="entry name" value="NAD(P)-binding Rossmann-like Domain"/>
    <property type="match status" value="1"/>
</dbReference>
<evidence type="ECO:0000313" key="6">
    <source>
        <dbReference type="Proteomes" id="UP000184368"/>
    </source>
</evidence>
<evidence type="ECO:0000313" key="5">
    <source>
        <dbReference type="EMBL" id="SHE85947.1"/>
    </source>
</evidence>